<dbReference type="EMBL" id="CBTN010000028">
    <property type="protein sequence ID" value="CDH55255.1"/>
    <property type="molecule type" value="Genomic_DNA"/>
</dbReference>
<sequence>MYPFIVIYVRYHKFSAEPFGCHCPLGSFYISSNVLAVKSNNKPDFNSNAPPWKTKAKKGPLKVQDNKHGHHDNLKRRVDSATQQLYSSVCRIICRRYVLFNYQRRHEDDTNPYQQQP</sequence>
<name>A0A068RZS4_9FUNG</name>
<dbReference type="AlphaFoldDB" id="A0A068RZS4"/>
<protein>
    <submittedName>
        <fullName evidence="2">Uncharacterized protein</fullName>
    </submittedName>
</protein>
<keyword evidence="3" id="KW-1185">Reference proteome</keyword>
<evidence type="ECO:0000256" key="1">
    <source>
        <dbReference type="SAM" id="MobiDB-lite"/>
    </source>
</evidence>
<dbReference type="Proteomes" id="UP000027586">
    <property type="component" value="Unassembled WGS sequence"/>
</dbReference>
<evidence type="ECO:0000313" key="2">
    <source>
        <dbReference type="EMBL" id="CDH55255.1"/>
    </source>
</evidence>
<comment type="caution">
    <text evidence="2">The sequence shown here is derived from an EMBL/GenBank/DDBJ whole genome shotgun (WGS) entry which is preliminary data.</text>
</comment>
<reference evidence="2" key="1">
    <citation type="submission" date="2013-08" db="EMBL/GenBank/DDBJ databases">
        <title>Gene expansion shapes genome architecture in the human pathogen Lichtheimia corymbifera: an evolutionary genomics analysis in the ancient terrestrial Mucorales (Mucoromycotina).</title>
        <authorList>
            <person name="Schwartze V.U."/>
            <person name="Winter S."/>
            <person name="Shelest E."/>
            <person name="Marcet-Houben M."/>
            <person name="Horn F."/>
            <person name="Wehner S."/>
            <person name="Hoffmann K."/>
            <person name="Riege K."/>
            <person name="Sammeth M."/>
            <person name="Nowrousian M."/>
            <person name="Valiante V."/>
            <person name="Linde J."/>
            <person name="Jacobsen I.D."/>
            <person name="Marz M."/>
            <person name="Brakhage A.A."/>
            <person name="Gabaldon T."/>
            <person name="Bocker S."/>
            <person name="Voigt K."/>
        </authorList>
    </citation>
    <scope>NUCLEOTIDE SEQUENCE [LARGE SCALE GENOMIC DNA]</scope>
    <source>
        <strain evidence="2">FSU 9682</strain>
    </source>
</reference>
<accession>A0A068RZS4</accession>
<proteinExistence type="predicted"/>
<dbReference type="VEuPathDB" id="FungiDB:LCOR_06415.1"/>
<gene>
    <name evidence="2" type="ORF">LCOR_06415.1</name>
</gene>
<feature type="region of interest" description="Disordered" evidence="1">
    <location>
        <begin position="46"/>
        <end position="71"/>
    </location>
</feature>
<evidence type="ECO:0000313" key="3">
    <source>
        <dbReference type="Proteomes" id="UP000027586"/>
    </source>
</evidence>
<organism evidence="2 3">
    <name type="scientific">Lichtheimia corymbifera JMRC:FSU:9682</name>
    <dbReference type="NCBI Taxonomy" id="1263082"/>
    <lineage>
        <taxon>Eukaryota</taxon>
        <taxon>Fungi</taxon>
        <taxon>Fungi incertae sedis</taxon>
        <taxon>Mucoromycota</taxon>
        <taxon>Mucoromycotina</taxon>
        <taxon>Mucoromycetes</taxon>
        <taxon>Mucorales</taxon>
        <taxon>Lichtheimiaceae</taxon>
        <taxon>Lichtheimia</taxon>
    </lineage>
</organism>